<sequence length="195" mass="21686">MPFPGHVIFPIHNERYSTPSGPGACSALCVRWILAIHRNPIAATTTSAFYPGIMGTKQEIERVQQQYETVNLGPDDEANILIPNGLRVTDKGMFGLEAAPIETFLRDCFANPGSYYVSLELDDNRSVTSNASEEGTLQHNIALYTGVNGYIIFDPNGGAYRSGGQQQFVSSARYWFDEYALSYQKVGWFRCELAR</sequence>
<dbReference type="AlphaFoldDB" id="A0A952KLT3"/>
<protein>
    <submittedName>
        <fullName evidence="1">Uncharacterized protein</fullName>
    </submittedName>
</protein>
<gene>
    <name evidence="1" type="ORF">JF625_17715</name>
</gene>
<dbReference type="EMBL" id="JAEKLZ010000246">
    <property type="protein sequence ID" value="MBW8726969.1"/>
    <property type="molecule type" value="Genomic_DNA"/>
</dbReference>
<comment type="caution">
    <text evidence="1">The sequence shown here is derived from an EMBL/GenBank/DDBJ whole genome shotgun (WGS) entry which is preliminary data.</text>
</comment>
<reference evidence="1" key="1">
    <citation type="submission" date="2020-06" db="EMBL/GenBank/DDBJ databases">
        <title>Stable isotope informed genome-resolved metagenomics uncovers potential trophic interactions in rhizosphere soil.</title>
        <authorList>
            <person name="Starr E.P."/>
            <person name="Shi S."/>
            <person name="Blazewicz S.J."/>
            <person name="Koch B.J."/>
            <person name="Probst A.J."/>
            <person name="Hungate B.A."/>
            <person name="Pett-Ridge J."/>
            <person name="Firestone M.K."/>
            <person name="Banfield J.F."/>
        </authorList>
    </citation>
    <scope>NUCLEOTIDE SEQUENCE</scope>
    <source>
        <strain evidence="1">YM_69_17</strain>
    </source>
</reference>
<organism evidence="1 2">
    <name type="scientific">Inquilinus limosus</name>
    <dbReference type="NCBI Taxonomy" id="171674"/>
    <lineage>
        <taxon>Bacteria</taxon>
        <taxon>Pseudomonadati</taxon>
        <taxon>Pseudomonadota</taxon>
        <taxon>Alphaproteobacteria</taxon>
        <taxon>Rhodospirillales</taxon>
        <taxon>Rhodospirillaceae</taxon>
        <taxon>Inquilinus</taxon>
    </lineage>
</organism>
<name>A0A952KLT3_9PROT</name>
<evidence type="ECO:0000313" key="1">
    <source>
        <dbReference type="EMBL" id="MBW8726969.1"/>
    </source>
</evidence>
<accession>A0A952KLT3</accession>
<dbReference type="Proteomes" id="UP000700706">
    <property type="component" value="Unassembled WGS sequence"/>
</dbReference>
<evidence type="ECO:0000313" key="2">
    <source>
        <dbReference type="Proteomes" id="UP000700706"/>
    </source>
</evidence>
<proteinExistence type="predicted"/>
<dbReference type="Gene3D" id="3.90.70.20">
    <property type="match status" value="1"/>
</dbReference>
<dbReference type="InterPro" id="IPR038765">
    <property type="entry name" value="Papain-like_cys_pep_sf"/>
</dbReference>
<dbReference type="SUPFAM" id="SSF54001">
    <property type="entry name" value="Cysteine proteinases"/>
    <property type="match status" value="1"/>
</dbReference>